<name>A0A8T0UDE8_PANVG</name>
<keyword evidence="3" id="KW-1185">Reference proteome</keyword>
<dbReference type="EMBL" id="CM029042">
    <property type="protein sequence ID" value="KAG2620108.1"/>
    <property type="molecule type" value="Genomic_DNA"/>
</dbReference>
<gene>
    <name evidence="2" type="ORF">PVAP13_3NG165301</name>
</gene>
<evidence type="ECO:0000259" key="1">
    <source>
        <dbReference type="Pfam" id="PF13966"/>
    </source>
</evidence>
<protein>
    <recommendedName>
        <fullName evidence="1">Reverse transcriptase zinc-binding domain-containing protein</fullName>
    </recommendedName>
</protein>
<dbReference type="AlphaFoldDB" id="A0A8T0UDE8"/>
<dbReference type="PANTHER" id="PTHR36617:SF5">
    <property type="entry name" value="OS05G0421675 PROTEIN"/>
    <property type="match status" value="1"/>
</dbReference>
<dbReference type="Proteomes" id="UP000823388">
    <property type="component" value="Chromosome 3N"/>
</dbReference>
<dbReference type="InterPro" id="IPR026960">
    <property type="entry name" value="RVT-Znf"/>
</dbReference>
<comment type="caution">
    <text evidence="2">The sequence shown here is derived from an EMBL/GenBank/DDBJ whole genome shotgun (WGS) entry which is preliminary data.</text>
</comment>
<sequence length="342" mass="40513">MYLMGFYLLYEGNHQRMDTTRAMNMALLAKWLFRIESGDSSMCINLLRTKYLGNCGVFQEKVKSCSFFWSGLRKVRDWYGYGKGVIVGDGKSTRFWLDVWRGECPLNNRFPSLYRICWENEATVEEIVTGHRSLSFRRNLEERDMGIWKLEESGRYSIRSLNQFMLNLGTVDLRLTDIWNTRIPLKIQIFLWMVWHDRIQIAEQLKKRKWTGQVHCKLCAQKEDLNHLLFRCSVVIFVWCWVLDSLGWLRIPSSFEDFQASFLGKPGAKNNCTHIFLFAGVCWALWRTRNDWVFSDILVRHPKHIAHRTFGFLQQWHALSTKEAKRKVEDLLTKLHVKLQAL</sequence>
<proteinExistence type="predicted"/>
<reference evidence="2 3" key="1">
    <citation type="submission" date="2020-05" db="EMBL/GenBank/DDBJ databases">
        <title>WGS assembly of Panicum virgatum.</title>
        <authorList>
            <person name="Lovell J.T."/>
            <person name="Jenkins J."/>
            <person name="Shu S."/>
            <person name="Juenger T.E."/>
            <person name="Schmutz J."/>
        </authorList>
    </citation>
    <scope>NUCLEOTIDE SEQUENCE [LARGE SCALE GENOMIC DNA]</scope>
    <source>
        <strain evidence="3">cv. AP13</strain>
    </source>
</reference>
<accession>A0A8T0UDE8</accession>
<evidence type="ECO:0000313" key="2">
    <source>
        <dbReference type="EMBL" id="KAG2620108.1"/>
    </source>
</evidence>
<evidence type="ECO:0000313" key="3">
    <source>
        <dbReference type="Proteomes" id="UP000823388"/>
    </source>
</evidence>
<dbReference type="PANTHER" id="PTHR36617">
    <property type="entry name" value="PROTEIN, PUTATIVE-RELATED"/>
    <property type="match status" value="1"/>
</dbReference>
<feature type="domain" description="Reverse transcriptase zinc-binding" evidence="1">
    <location>
        <begin position="156"/>
        <end position="239"/>
    </location>
</feature>
<organism evidence="2 3">
    <name type="scientific">Panicum virgatum</name>
    <name type="common">Blackwell switchgrass</name>
    <dbReference type="NCBI Taxonomy" id="38727"/>
    <lineage>
        <taxon>Eukaryota</taxon>
        <taxon>Viridiplantae</taxon>
        <taxon>Streptophyta</taxon>
        <taxon>Embryophyta</taxon>
        <taxon>Tracheophyta</taxon>
        <taxon>Spermatophyta</taxon>
        <taxon>Magnoliopsida</taxon>
        <taxon>Liliopsida</taxon>
        <taxon>Poales</taxon>
        <taxon>Poaceae</taxon>
        <taxon>PACMAD clade</taxon>
        <taxon>Panicoideae</taxon>
        <taxon>Panicodae</taxon>
        <taxon>Paniceae</taxon>
        <taxon>Panicinae</taxon>
        <taxon>Panicum</taxon>
        <taxon>Panicum sect. Hiantes</taxon>
    </lineage>
</organism>
<dbReference type="Pfam" id="PF13966">
    <property type="entry name" value="zf-RVT"/>
    <property type="match status" value="1"/>
</dbReference>